<comment type="caution">
    <text evidence="2">The sequence shown here is derived from an EMBL/GenBank/DDBJ whole genome shotgun (WGS) entry which is preliminary data.</text>
</comment>
<dbReference type="AlphaFoldDB" id="A0A9D3SAZ5"/>
<feature type="compositionally biased region" description="Low complexity" evidence="1">
    <location>
        <begin position="96"/>
        <end position="111"/>
    </location>
</feature>
<reference evidence="2" key="1">
    <citation type="submission" date="2021-01" db="EMBL/GenBank/DDBJ databases">
        <title>A chromosome-scale assembly of European eel, Anguilla anguilla.</title>
        <authorList>
            <person name="Henkel C."/>
            <person name="Jong-Raadsen S.A."/>
            <person name="Dufour S."/>
            <person name="Weltzien F.-A."/>
            <person name="Palstra A.P."/>
            <person name="Pelster B."/>
            <person name="Spaink H.P."/>
            <person name="Van Den Thillart G.E."/>
            <person name="Jansen H."/>
            <person name="Zahm M."/>
            <person name="Klopp C."/>
            <person name="Cedric C."/>
            <person name="Louis A."/>
            <person name="Berthelot C."/>
            <person name="Parey E."/>
            <person name="Roest Crollius H."/>
            <person name="Montfort J."/>
            <person name="Robinson-Rechavi M."/>
            <person name="Bucao C."/>
            <person name="Bouchez O."/>
            <person name="Gislard M."/>
            <person name="Lluch J."/>
            <person name="Milhes M."/>
            <person name="Lampietro C."/>
            <person name="Lopez Roques C."/>
            <person name="Donnadieu C."/>
            <person name="Braasch I."/>
            <person name="Desvignes T."/>
            <person name="Postlethwait J."/>
            <person name="Bobe J."/>
            <person name="Guiguen Y."/>
            <person name="Dirks R."/>
        </authorList>
    </citation>
    <scope>NUCLEOTIDE SEQUENCE</scope>
    <source>
        <strain evidence="2">Tag_6206</strain>
        <tissue evidence="2">Liver</tissue>
    </source>
</reference>
<feature type="compositionally biased region" description="Basic and acidic residues" evidence="1">
    <location>
        <begin position="83"/>
        <end position="95"/>
    </location>
</feature>
<keyword evidence="3" id="KW-1185">Reference proteome</keyword>
<sequence length="184" mass="19032">MPLAGLPAPGAGAGAAGHPAPRHRLGSQITLINSPAMLAPDMASISIVNGPSVVQGLPFAPQAQQDKQLNLPQTSVLLLPDRPGPEDRGPGEEPFLHLPQPNQQHLLQHNPQPAPTELQMPPPVVTLLQPLPSRLCSTTPRRRRCRRPSQTSDTPDGGAAGAEGGPQSAPAETEPPASNAPAGP</sequence>
<protein>
    <submittedName>
        <fullName evidence="2">Uncharacterized protein</fullName>
    </submittedName>
</protein>
<gene>
    <name evidence="2" type="ORF">ANANG_G00024210</name>
</gene>
<proteinExistence type="predicted"/>
<evidence type="ECO:0000313" key="2">
    <source>
        <dbReference type="EMBL" id="KAG5857891.1"/>
    </source>
</evidence>
<feature type="compositionally biased region" description="Low complexity" evidence="1">
    <location>
        <begin position="125"/>
        <end position="139"/>
    </location>
</feature>
<evidence type="ECO:0000313" key="3">
    <source>
        <dbReference type="Proteomes" id="UP001044222"/>
    </source>
</evidence>
<dbReference type="EMBL" id="JAFIRN010000001">
    <property type="protein sequence ID" value="KAG5857891.1"/>
    <property type="molecule type" value="Genomic_DNA"/>
</dbReference>
<feature type="region of interest" description="Disordered" evidence="1">
    <location>
        <begin position="1"/>
        <end position="22"/>
    </location>
</feature>
<accession>A0A9D3SAZ5</accession>
<organism evidence="2 3">
    <name type="scientific">Anguilla anguilla</name>
    <name type="common">European freshwater eel</name>
    <name type="synonym">Muraena anguilla</name>
    <dbReference type="NCBI Taxonomy" id="7936"/>
    <lineage>
        <taxon>Eukaryota</taxon>
        <taxon>Metazoa</taxon>
        <taxon>Chordata</taxon>
        <taxon>Craniata</taxon>
        <taxon>Vertebrata</taxon>
        <taxon>Euteleostomi</taxon>
        <taxon>Actinopterygii</taxon>
        <taxon>Neopterygii</taxon>
        <taxon>Teleostei</taxon>
        <taxon>Anguilliformes</taxon>
        <taxon>Anguillidae</taxon>
        <taxon>Anguilla</taxon>
    </lineage>
</organism>
<name>A0A9D3SAZ5_ANGAN</name>
<dbReference type="Proteomes" id="UP001044222">
    <property type="component" value="Unassembled WGS sequence"/>
</dbReference>
<feature type="compositionally biased region" description="Low complexity" evidence="1">
    <location>
        <begin position="1"/>
        <end position="10"/>
    </location>
</feature>
<evidence type="ECO:0000256" key="1">
    <source>
        <dbReference type="SAM" id="MobiDB-lite"/>
    </source>
</evidence>
<feature type="region of interest" description="Disordered" evidence="1">
    <location>
        <begin position="75"/>
        <end position="184"/>
    </location>
</feature>